<feature type="domain" description="KIB1-4 beta-propeller" evidence="1">
    <location>
        <begin position="400"/>
        <end position="636"/>
    </location>
</feature>
<dbReference type="AlphaFoldDB" id="A0A1Z5RB20"/>
<dbReference type="OMA" id="EAEEECY"/>
<dbReference type="InParanoid" id="A0A1Z5RB20"/>
<reference evidence="3" key="2">
    <citation type="journal article" date="2018" name="Plant J.">
        <title>The Sorghum bicolor reference genome: improved assembly, gene annotations, a transcriptome atlas, and signatures of genome organization.</title>
        <authorList>
            <person name="McCormick R.F."/>
            <person name="Truong S.K."/>
            <person name="Sreedasyam A."/>
            <person name="Jenkins J."/>
            <person name="Shu S."/>
            <person name="Sims D."/>
            <person name="Kennedy M."/>
            <person name="Amirebrahimi M."/>
            <person name="Weers B.D."/>
            <person name="McKinley B."/>
            <person name="Mattison A."/>
            <person name="Morishige D.T."/>
            <person name="Grimwood J."/>
            <person name="Schmutz J."/>
            <person name="Mullet J.E."/>
        </authorList>
    </citation>
    <scope>NUCLEOTIDE SEQUENCE [LARGE SCALE GENOMIC DNA]</scope>
    <source>
        <strain evidence="3">cv. BTx623</strain>
    </source>
</reference>
<sequence>MENSDKSLLPSGFGMRPTLIQAHGSRKQTQTIVDVVDRSSHEVIVPEMQSKICLGLHEDTRECFLLSFTGSGRRRSKISLPPLRLRPASDYRGATCGVLGSPPANFTVVLTSDRESEGEQWFRLCCRPGDEEWTDLMADGNRLVWTPGSSVSHAGKLYSGNLEVMDSIGGGAVVRCQSLDTGGEVEGMYGMTVRHLVVSDRDIFRVIVEYLGRHHDGSLTRILVHRLDLSSLVWTTVESIGSDRVFLLSSDCGLSTSAASAQLQGNCIYLVWSSCDCERLYKFCLDDMTKSFHQILPQPTTPCSRAYWVVSDDEIQDTLFRGQALLSAVTSNEVCKSVKPRSCQLATLVDRIRFPAVCKPWSMVSSPIGQAQVWPWLMHVSKQDGTCKVFDPLRGKQHTLQVEALKSGSYGHIFRSSNNSWVVTSTGRNKDEIFIINPFTQGIVELPMFERSWYHFKGVTLSSTPTSSSPDSIVVFGVCSSTNGKYLRMETWRHGEDSWSDEYDFEHEEDPFPIAKGNLGVFNPSDGTWRVLEKPKPIYTELQVFDDDHDGAKFCYLVHLGEDLISVFMHNADEPPRVFKLDQTKTMEWVQVTDIGGAALFVDYRASFGVVSPGDGNGNRIYFPSYSEDEKHAAFYDMEAKVYHPSFYGVKQPLNCVWVVPNLQPY</sequence>
<dbReference type="Gramene" id="OQU80576">
    <property type="protein sequence ID" value="OQU80576"/>
    <property type="gene ID" value="SORBI_3007G146001"/>
</dbReference>
<dbReference type="SUPFAM" id="SSF50969">
    <property type="entry name" value="YVTN repeat-like/Quinoprotein amine dehydrogenase"/>
    <property type="match status" value="1"/>
</dbReference>
<reference evidence="2 3" key="1">
    <citation type="journal article" date="2009" name="Nature">
        <title>The Sorghum bicolor genome and the diversification of grasses.</title>
        <authorList>
            <person name="Paterson A.H."/>
            <person name="Bowers J.E."/>
            <person name="Bruggmann R."/>
            <person name="Dubchak I."/>
            <person name="Grimwood J."/>
            <person name="Gundlach H."/>
            <person name="Haberer G."/>
            <person name="Hellsten U."/>
            <person name="Mitros T."/>
            <person name="Poliakov A."/>
            <person name="Schmutz J."/>
            <person name="Spannagl M."/>
            <person name="Tang H."/>
            <person name="Wang X."/>
            <person name="Wicker T."/>
            <person name="Bharti A.K."/>
            <person name="Chapman J."/>
            <person name="Feltus F.A."/>
            <person name="Gowik U."/>
            <person name="Grigoriev I.V."/>
            <person name="Lyons E."/>
            <person name="Maher C.A."/>
            <person name="Martis M."/>
            <person name="Narechania A."/>
            <person name="Otillar R.P."/>
            <person name="Penning B.W."/>
            <person name="Salamov A.A."/>
            <person name="Wang Y."/>
            <person name="Zhang L."/>
            <person name="Carpita N.C."/>
            <person name="Freeling M."/>
            <person name="Gingle A.R."/>
            <person name="Hash C.T."/>
            <person name="Keller B."/>
            <person name="Klein P."/>
            <person name="Kresovich S."/>
            <person name="McCann M.C."/>
            <person name="Ming R."/>
            <person name="Peterson D.G."/>
            <person name="Mehboob-ur-Rahman"/>
            <person name="Ware D."/>
            <person name="Westhoff P."/>
            <person name="Mayer K.F."/>
            <person name="Messing J."/>
            <person name="Rokhsar D.S."/>
        </authorList>
    </citation>
    <scope>NUCLEOTIDE SEQUENCE [LARGE SCALE GENOMIC DNA]</scope>
    <source>
        <strain evidence="3">cv. BTx623</strain>
    </source>
</reference>
<proteinExistence type="predicted"/>
<dbReference type="PANTHER" id="PTHR33127">
    <property type="entry name" value="TRANSMEMBRANE PROTEIN"/>
    <property type="match status" value="1"/>
</dbReference>
<dbReference type="FunCoup" id="A0A1Z5RB20">
    <property type="interactions" value="854"/>
</dbReference>
<dbReference type="Pfam" id="PF03478">
    <property type="entry name" value="Beta-prop_KIB1-4"/>
    <property type="match status" value="2"/>
</dbReference>
<feature type="domain" description="KIB1-4 beta-propeller" evidence="1">
    <location>
        <begin position="58"/>
        <end position="276"/>
    </location>
</feature>
<accession>A0A1Z5RB20</accession>
<keyword evidence="3" id="KW-1185">Reference proteome</keyword>
<dbReference type="eggNOG" id="ENOG502QWFR">
    <property type="taxonomic scope" value="Eukaryota"/>
</dbReference>
<organism evidence="2 3">
    <name type="scientific">Sorghum bicolor</name>
    <name type="common">Sorghum</name>
    <name type="synonym">Sorghum vulgare</name>
    <dbReference type="NCBI Taxonomy" id="4558"/>
    <lineage>
        <taxon>Eukaryota</taxon>
        <taxon>Viridiplantae</taxon>
        <taxon>Streptophyta</taxon>
        <taxon>Embryophyta</taxon>
        <taxon>Tracheophyta</taxon>
        <taxon>Spermatophyta</taxon>
        <taxon>Magnoliopsida</taxon>
        <taxon>Liliopsida</taxon>
        <taxon>Poales</taxon>
        <taxon>Poaceae</taxon>
        <taxon>PACMAD clade</taxon>
        <taxon>Panicoideae</taxon>
        <taxon>Andropogonodae</taxon>
        <taxon>Andropogoneae</taxon>
        <taxon>Sorghinae</taxon>
        <taxon>Sorghum</taxon>
    </lineage>
</organism>
<name>A0A1Z5RB20_SORBI</name>
<evidence type="ECO:0000313" key="2">
    <source>
        <dbReference type="EMBL" id="OQU80576.1"/>
    </source>
</evidence>
<dbReference type="InterPro" id="IPR005174">
    <property type="entry name" value="KIB1-4_b-propeller"/>
</dbReference>
<dbReference type="EMBL" id="CM000766">
    <property type="protein sequence ID" value="OQU80576.1"/>
    <property type="molecule type" value="Genomic_DNA"/>
</dbReference>
<evidence type="ECO:0000313" key="3">
    <source>
        <dbReference type="Proteomes" id="UP000000768"/>
    </source>
</evidence>
<gene>
    <name evidence="2" type="ORF">SORBI_3007G146001</name>
</gene>
<dbReference type="Proteomes" id="UP000000768">
    <property type="component" value="Chromosome 7"/>
</dbReference>
<dbReference type="PANTHER" id="PTHR33127:SF97">
    <property type="entry name" value="OS08G0448300 PROTEIN"/>
    <property type="match status" value="1"/>
</dbReference>
<evidence type="ECO:0000259" key="1">
    <source>
        <dbReference type="Pfam" id="PF03478"/>
    </source>
</evidence>
<dbReference type="InterPro" id="IPR011044">
    <property type="entry name" value="Quino_amine_DH_bsu"/>
</dbReference>
<protein>
    <recommendedName>
        <fullName evidence="1">KIB1-4 beta-propeller domain-containing protein</fullName>
    </recommendedName>
</protein>
<dbReference type="STRING" id="4558.A0A1Z5RB20"/>